<keyword evidence="3 8" id="KW-0997">Cell inner membrane</keyword>
<dbReference type="InterPro" id="IPR003593">
    <property type="entry name" value="AAA+_ATPase"/>
</dbReference>
<dbReference type="GO" id="GO:0022857">
    <property type="term" value="F:transmembrane transporter activity"/>
    <property type="evidence" value="ECO:0007669"/>
    <property type="project" value="TreeGrafter"/>
</dbReference>
<evidence type="ECO:0000256" key="5">
    <source>
        <dbReference type="ARBA" id="ARBA00022840"/>
    </source>
</evidence>
<dbReference type="FunFam" id="3.40.50.300:FF:000230">
    <property type="entry name" value="Lipoprotein-releasing system ATP-binding protein LolD"/>
    <property type="match status" value="1"/>
</dbReference>
<reference evidence="10 11" key="1">
    <citation type="submission" date="2020-07" db="EMBL/GenBank/DDBJ databases">
        <authorList>
            <person name="Xu S."/>
            <person name="Li A."/>
        </authorList>
    </citation>
    <scope>NUCLEOTIDE SEQUENCE [LARGE SCALE GENOMIC DNA]</scope>
    <source>
        <strain evidence="10 11">SG-8</strain>
    </source>
</reference>
<evidence type="ECO:0000259" key="9">
    <source>
        <dbReference type="PROSITE" id="PS50893"/>
    </source>
</evidence>
<evidence type="ECO:0000256" key="3">
    <source>
        <dbReference type="ARBA" id="ARBA00022519"/>
    </source>
</evidence>
<evidence type="ECO:0000256" key="6">
    <source>
        <dbReference type="ARBA" id="ARBA00022967"/>
    </source>
</evidence>
<dbReference type="InterPro" id="IPR015854">
    <property type="entry name" value="ABC_transpr_LolD-like"/>
</dbReference>
<dbReference type="InterPro" id="IPR017871">
    <property type="entry name" value="ABC_transporter-like_CS"/>
</dbReference>
<dbReference type="NCBIfam" id="TIGR02211">
    <property type="entry name" value="LolD_lipo_ex"/>
    <property type="match status" value="1"/>
</dbReference>
<accession>A0A7W3U5C3</accession>
<dbReference type="GO" id="GO:0005524">
    <property type="term" value="F:ATP binding"/>
    <property type="evidence" value="ECO:0007669"/>
    <property type="project" value="UniProtKB-UniRule"/>
</dbReference>
<dbReference type="Gene3D" id="3.40.50.300">
    <property type="entry name" value="P-loop containing nucleotide triphosphate hydrolases"/>
    <property type="match status" value="1"/>
</dbReference>
<evidence type="ECO:0000256" key="1">
    <source>
        <dbReference type="ARBA" id="ARBA00022448"/>
    </source>
</evidence>
<dbReference type="SUPFAM" id="SSF52540">
    <property type="entry name" value="P-loop containing nucleoside triphosphate hydrolases"/>
    <property type="match status" value="1"/>
</dbReference>
<dbReference type="AlphaFoldDB" id="A0A7W3U5C3"/>
<evidence type="ECO:0000313" key="10">
    <source>
        <dbReference type="EMBL" id="MBB1089182.1"/>
    </source>
</evidence>
<dbReference type="GO" id="GO:0016887">
    <property type="term" value="F:ATP hydrolysis activity"/>
    <property type="evidence" value="ECO:0007669"/>
    <property type="project" value="InterPro"/>
</dbReference>
<evidence type="ECO:0000256" key="2">
    <source>
        <dbReference type="ARBA" id="ARBA00022475"/>
    </source>
</evidence>
<dbReference type="InterPro" id="IPR011924">
    <property type="entry name" value="LolD_lipo_ATP-bd"/>
</dbReference>
<keyword evidence="10" id="KW-0449">Lipoprotein</keyword>
<dbReference type="InterPro" id="IPR017911">
    <property type="entry name" value="MacB-like_ATP-bd"/>
</dbReference>
<evidence type="ECO:0000256" key="8">
    <source>
        <dbReference type="RuleBase" id="RU367068"/>
    </source>
</evidence>
<dbReference type="RefSeq" id="WP_182669961.1">
    <property type="nucleotide sequence ID" value="NZ_JACHTE010000008.1"/>
</dbReference>
<sequence length="237" mass="25903">MNEPNVMDGVVLQCDGLAKTYAEGRLETPVFKDLDLSVREGETVAILGASGAGKSTLLHLLGGLDTPTSGEVHVAGQRMSGLSDAERGRLRNRALGFVYQFHHLLPEFTALENVMMPVLLGGMDVPEAETRARHLLEGVGLGHRLDHKPGELSGGERQRAAVARALVNRPACVLGDEPTGNLDEKTAATVFELMLSLNREQRTSLVLVTHDRRLARRLDRVLELHEGRLRELLPDEV</sequence>
<dbReference type="SMART" id="SM00382">
    <property type="entry name" value="AAA"/>
    <property type="match status" value="1"/>
</dbReference>
<comment type="caution">
    <text evidence="10">The sequence shown here is derived from an EMBL/GenBank/DDBJ whole genome shotgun (WGS) entry which is preliminary data.</text>
</comment>
<dbReference type="GO" id="GO:0044874">
    <property type="term" value="P:lipoprotein localization to outer membrane"/>
    <property type="evidence" value="ECO:0007669"/>
    <property type="project" value="TreeGrafter"/>
</dbReference>
<keyword evidence="4 8" id="KW-0547">Nucleotide-binding</keyword>
<keyword evidence="1 8" id="KW-0813">Transport</keyword>
<dbReference type="GO" id="GO:0005886">
    <property type="term" value="C:plasma membrane"/>
    <property type="evidence" value="ECO:0007669"/>
    <property type="project" value="UniProtKB-SubCell"/>
</dbReference>
<proteinExistence type="inferred from homology"/>
<dbReference type="Pfam" id="PF00005">
    <property type="entry name" value="ABC_tran"/>
    <property type="match status" value="1"/>
</dbReference>
<comment type="similarity">
    <text evidence="8">Belongs to the ABC transporter superfamily. Lipoprotein translocase (TC 3.A.1.125) family.</text>
</comment>
<gene>
    <name evidence="8 10" type="primary">lolD</name>
    <name evidence="10" type="ORF">H4F99_11885</name>
</gene>
<dbReference type="GO" id="GO:0089705">
    <property type="term" value="P:protein localization to outer membrane"/>
    <property type="evidence" value="ECO:0007669"/>
    <property type="project" value="TreeGrafter"/>
</dbReference>
<comment type="subunit">
    <text evidence="8">The complex is composed of two ATP-binding proteins (LolD) and two transmembrane proteins (LolC and LolE).</text>
</comment>
<dbReference type="EMBL" id="JACHTE010000008">
    <property type="protein sequence ID" value="MBB1089182.1"/>
    <property type="molecule type" value="Genomic_DNA"/>
</dbReference>
<keyword evidence="6 8" id="KW-1278">Translocase</keyword>
<evidence type="ECO:0000256" key="4">
    <source>
        <dbReference type="ARBA" id="ARBA00022741"/>
    </source>
</evidence>
<keyword evidence="5 8" id="KW-0067">ATP-binding</keyword>
<keyword evidence="2 8" id="KW-1003">Cell membrane</keyword>
<evidence type="ECO:0000313" key="11">
    <source>
        <dbReference type="Proteomes" id="UP000552587"/>
    </source>
</evidence>
<dbReference type="PROSITE" id="PS50893">
    <property type="entry name" value="ABC_TRANSPORTER_2"/>
    <property type="match status" value="1"/>
</dbReference>
<comment type="function">
    <text evidence="8">Part of the ABC transporter complex LolCDE involved in the translocation of mature outer membrane-directed lipoproteins, from the inner membrane to the periplasmic chaperone, LolA. Responsible for the formation of the LolA-lipoprotein complex in an ATP-dependent manner.</text>
</comment>
<evidence type="ECO:0000256" key="7">
    <source>
        <dbReference type="ARBA" id="ARBA00023136"/>
    </source>
</evidence>
<dbReference type="CDD" id="cd03255">
    <property type="entry name" value="ABC_MJ0796_LolCDE_FtsE"/>
    <property type="match status" value="1"/>
</dbReference>
<dbReference type="InterPro" id="IPR003439">
    <property type="entry name" value="ABC_transporter-like_ATP-bd"/>
</dbReference>
<dbReference type="Proteomes" id="UP000552587">
    <property type="component" value="Unassembled WGS sequence"/>
</dbReference>
<keyword evidence="11" id="KW-1185">Reference proteome</keyword>
<dbReference type="PROSITE" id="PS00211">
    <property type="entry name" value="ABC_TRANSPORTER_1"/>
    <property type="match status" value="1"/>
</dbReference>
<feature type="domain" description="ABC transporter" evidence="9">
    <location>
        <begin position="12"/>
        <end position="237"/>
    </location>
</feature>
<dbReference type="EC" id="7.6.2.-" evidence="8"/>
<dbReference type="PANTHER" id="PTHR24220">
    <property type="entry name" value="IMPORT ATP-BINDING PROTEIN"/>
    <property type="match status" value="1"/>
</dbReference>
<name>A0A7W3U5C3_9GAMM</name>
<organism evidence="10 11">
    <name type="scientific">Marilutibacter penaei</name>
    <dbReference type="NCBI Taxonomy" id="2759900"/>
    <lineage>
        <taxon>Bacteria</taxon>
        <taxon>Pseudomonadati</taxon>
        <taxon>Pseudomonadota</taxon>
        <taxon>Gammaproteobacteria</taxon>
        <taxon>Lysobacterales</taxon>
        <taxon>Lysobacteraceae</taxon>
        <taxon>Marilutibacter</taxon>
    </lineage>
</organism>
<dbReference type="InterPro" id="IPR027417">
    <property type="entry name" value="P-loop_NTPase"/>
</dbReference>
<protein>
    <recommendedName>
        <fullName evidence="8">Lipoprotein-releasing system ATP-binding protein LolD</fullName>
        <ecNumber evidence="8">7.6.2.-</ecNumber>
    </recommendedName>
</protein>
<comment type="subcellular location">
    <subcellularLocation>
        <location evidence="8">Cell inner membrane</location>
        <topology evidence="8">Peripheral membrane protein</topology>
    </subcellularLocation>
</comment>
<keyword evidence="7 8" id="KW-0472">Membrane</keyword>
<dbReference type="PANTHER" id="PTHR24220:SF689">
    <property type="entry name" value="LIPOPROTEIN-RELEASING SYSTEM ATP-BINDING PROTEIN LOLD"/>
    <property type="match status" value="1"/>
</dbReference>